<evidence type="ECO:0000256" key="1">
    <source>
        <dbReference type="SAM" id="MobiDB-lite"/>
    </source>
</evidence>
<reference evidence="2" key="1">
    <citation type="submission" date="2007-04" db="EMBL/GenBank/DDBJ databases">
        <title>Complete sequence of plasmid pRSPA02 of Rhodobacter sphaeroides ATCC 17025.</title>
        <authorList>
            <consortium name="US DOE Joint Genome Institute"/>
            <person name="Copeland A."/>
            <person name="Lucas S."/>
            <person name="Lapidus A."/>
            <person name="Barry K."/>
            <person name="Detter J.C."/>
            <person name="Glavina del Rio T."/>
            <person name="Hammon N."/>
            <person name="Israni S."/>
            <person name="Dalin E."/>
            <person name="Tice H."/>
            <person name="Pitluck S."/>
            <person name="Chertkov O."/>
            <person name="Brettin T."/>
            <person name="Bruce D."/>
            <person name="Han C."/>
            <person name="Schmutz J."/>
            <person name="Larimer F."/>
            <person name="Land M."/>
            <person name="Hauser L."/>
            <person name="Kyrpides N."/>
            <person name="Kim E."/>
            <person name="Richardson P."/>
            <person name="Mackenzie C."/>
            <person name="Choudhary M."/>
            <person name="Donohue T.J."/>
            <person name="Kaplan S."/>
        </authorList>
    </citation>
    <scope>NUCLEOTIDE SEQUENCE [LARGE SCALE GENOMIC DNA]</scope>
    <source>
        <strain evidence="2">ATCC 17025</strain>
        <plasmid evidence="2">pRSPA02</plasmid>
    </source>
</reference>
<geneLocation type="plasmid" evidence="2">
    <name>pRSPA02</name>
</geneLocation>
<dbReference type="HOGENOM" id="CLU_670615_0_0_5"/>
<accession>A4X0A1</accession>
<organism evidence="2">
    <name type="scientific">Cereibacter sphaeroides (strain ATCC 17025 / ATH 2.4.3)</name>
    <name type="common">Rhodobacter sphaeroides</name>
    <dbReference type="NCBI Taxonomy" id="349102"/>
    <lineage>
        <taxon>Bacteria</taxon>
        <taxon>Pseudomonadati</taxon>
        <taxon>Pseudomonadota</taxon>
        <taxon>Alphaproteobacteria</taxon>
        <taxon>Rhodobacterales</taxon>
        <taxon>Paracoccaceae</taxon>
        <taxon>Cereibacter</taxon>
    </lineage>
</organism>
<name>A4X0A1_CERS5</name>
<dbReference type="EMBL" id="CP000663">
    <property type="protein sequence ID" value="ABP73065.1"/>
    <property type="molecule type" value="Genomic_DNA"/>
</dbReference>
<keyword evidence="2" id="KW-0614">Plasmid</keyword>
<proteinExistence type="predicted"/>
<dbReference type="AlphaFoldDB" id="A4X0A1"/>
<sequence>MLNPAMLQGFARLAERLGTAVPAAPAGSAARRPRPVADPPPRPEPQGRHQAFPLFAPPASDCAPPPHAVLAARLPPPAGASTAAIGAWLAGEIHDPLAPVLALGAQGKALAEDLLRIEIQLFGQGEAGLAEAGARASCDLSTGREDAAWLQSLFGPEPAGGAPSACEAAAQDFVRALAEVYETFEPEAAAALALHGATLKIAPDLARLLAGVKALEADWLEEGPAGGMAAQDLRGAPSPAADLRRPTVLRRAAFLHLLTSRSVPGGLRDALVETRFAQALALAPESLLTPGAIEARLSEAPARERLEDLLAGLAWACLTPTGGVGTSGAPPPDPVDLFERFRERATIREHEGGQPRPLAERESLCELATGLALRPGDLLRAWHLVPDLAADLRALSFRTRPRTLHPARSP</sequence>
<dbReference type="KEGG" id="rsq:Rsph17025_4215"/>
<gene>
    <name evidence="2" type="ordered locus">Rsph17025_4215</name>
</gene>
<protein>
    <submittedName>
        <fullName evidence="2">Uncharacterized protein</fullName>
    </submittedName>
</protein>
<evidence type="ECO:0000313" key="2">
    <source>
        <dbReference type="EMBL" id="ABP73065.1"/>
    </source>
</evidence>
<dbReference type="BioCyc" id="RSPH349102:G1G8M-4349-MONOMER"/>
<feature type="region of interest" description="Disordered" evidence="1">
    <location>
        <begin position="22"/>
        <end position="58"/>
    </location>
</feature>